<feature type="coiled-coil region" evidence="2">
    <location>
        <begin position="89"/>
        <end position="193"/>
    </location>
</feature>
<reference evidence="5 6" key="1">
    <citation type="journal article" date="2018" name="BMC Genomics">
        <title>Genomic comparison of Trypanosoma conorhini and Trypanosoma rangeli to Trypanosoma cruzi strains of high and low virulence.</title>
        <authorList>
            <person name="Bradwell K.R."/>
            <person name="Koparde V.N."/>
            <person name="Matveyev A.V."/>
            <person name="Serrano M.G."/>
            <person name="Alves J.M."/>
            <person name="Parikh H."/>
            <person name="Huang B."/>
            <person name="Lee V."/>
            <person name="Espinosa-Alvarez O."/>
            <person name="Ortiz P.A."/>
            <person name="Costa-Martins A.G."/>
            <person name="Teixeira M.M."/>
            <person name="Buck G.A."/>
        </authorList>
    </citation>
    <scope>NUCLEOTIDE SEQUENCE [LARGE SCALE GENOMIC DNA]</scope>
    <source>
        <strain evidence="5 6">AM80</strain>
    </source>
</reference>
<evidence type="ECO:0000313" key="5">
    <source>
        <dbReference type="EMBL" id="RNE96824.1"/>
    </source>
</evidence>
<dbReference type="GO" id="GO:0005524">
    <property type="term" value="F:ATP binding"/>
    <property type="evidence" value="ECO:0007669"/>
    <property type="project" value="InterPro"/>
</dbReference>
<dbReference type="PROSITE" id="PS50067">
    <property type="entry name" value="KINESIN_MOTOR_2"/>
    <property type="match status" value="1"/>
</dbReference>
<dbReference type="Pfam" id="PF23398">
    <property type="entry name" value="FAZ1_cons"/>
    <property type="match status" value="1"/>
</dbReference>
<dbReference type="GO" id="GO:0003777">
    <property type="term" value="F:microtubule motor activity"/>
    <property type="evidence" value="ECO:0007669"/>
    <property type="project" value="InterPro"/>
</dbReference>
<dbReference type="Proteomes" id="UP000283634">
    <property type="component" value="Unassembled WGS sequence"/>
</dbReference>
<comment type="similarity">
    <text evidence="1">Belongs to the TRAFAC class myosin-kinesin ATPase superfamily. Kinesin family.</text>
</comment>
<dbReference type="VEuPathDB" id="TriTrypDB:TRSC58_05233"/>
<evidence type="ECO:0000259" key="4">
    <source>
        <dbReference type="PROSITE" id="PS50067"/>
    </source>
</evidence>
<keyword evidence="6" id="KW-1185">Reference proteome</keyword>
<dbReference type="InterPro" id="IPR036961">
    <property type="entry name" value="Kinesin_motor_dom_sf"/>
</dbReference>
<dbReference type="GO" id="GO:0007018">
    <property type="term" value="P:microtubule-based movement"/>
    <property type="evidence" value="ECO:0007669"/>
    <property type="project" value="InterPro"/>
</dbReference>
<feature type="non-terminal residue" evidence="5">
    <location>
        <position position="641"/>
    </location>
</feature>
<dbReference type="InterPro" id="IPR056614">
    <property type="entry name" value="FAZ1_cons"/>
</dbReference>
<keyword evidence="2" id="KW-0175">Coiled coil</keyword>
<dbReference type="OrthoDB" id="252634at2759"/>
<dbReference type="EMBL" id="MKGL01000637">
    <property type="protein sequence ID" value="RNE96824.1"/>
    <property type="molecule type" value="Genomic_DNA"/>
</dbReference>
<dbReference type="Gene3D" id="3.40.850.10">
    <property type="entry name" value="Kinesin motor domain"/>
    <property type="match status" value="1"/>
</dbReference>
<protein>
    <submittedName>
        <fullName evidence="5">Kinesin-like protein</fullName>
    </submittedName>
</protein>
<feature type="compositionally biased region" description="Basic and acidic residues" evidence="3">
    <location>
        <begin position="598"/>
        <end position="635"/>
    </location>
</feature>
<evidence type="ECO:0000313" key="6">
    <source>
        <dbReference type="Proteomes" id="UP000283634"/>
    </source>
</evidence>
<dbReference type="InterPro" id="IPR027417">
    <property type="entry name" value="P-loop_NTPase"/>
</dbReference>
<dbReference type="RefSeq" id="XP_029233845.1">
    <property type="nucleotide sequence ID" value="XM_029386439.1"/>
</dbReference>
<feature type="region of interest" description="Disordered" evidence="3">
    <location>
        <begin position="598"/>
        <end position="641"/>
    </location>
</feature>
<dbReference type="AlphaFoldDB" id="A0A422MUC2"/>
<organism evidence="5 6">
    <name type="scientific">Trypanosoma rangeli</name>
    <dbReference type="NCBI Taxonomy" id="5698"/>
    <lineage>
        <taxon>Eukaryota</taxon>
        <taxon>Discoba</taxon>
        <taxon>Euglenozoa</taxon>
        <taxon>Kinetoplastea</taxon>
        <taxon>Metakinetoplastina</taxon>
        <taxon>Trypanosomatida</taxon>
        <taxon>Trypanosomatidae</taxon>
        <taxon>Trypanosoma</taxon>
        <taxon>Herpetosoma</taxon>
    </lineage>
</organism>
<evidence type="ECO:0000256" key="3">
    <source>
        <dbReference type="SAM" id="MobiDB-lite"/>
    </source>
</evidence>
<dbReference type="SUPFAM" id="SSF57997">
    <property type="entry name" value="Tropomyosin"/>
    <property type="match status" value="1"/>
</dbReference>
<evidence type="ECO:0000256" key="1">
    <source>
        <dbReference type="PROSITE-ProRule" id="PRU00283"/>
    </source>
</evidence>
<feature type="domain" description="Kinesin motor" evidence="4">
    <location>
        <begin position="1"/>
        <end position="52"/>
    </location>
</feature>
<dbReference type="SUPFAM" id="SSF52540">
    <property type="entry name" value="P-loop containing nucleoside triphosphate hydrolases"/>
    <property type="match status" value="1"/>
</dbReference>
<dbReference type="PANTHER" id="PTHR47117">
    <property type="entry name" value="STAR-RELATED LIPID TRANSFER PROTEIN 9"/>
    <property type="match status" value="1"/>
</dbReference>
<feature type="coiled-coil region" evidence="2">
    <location>
        <begin position="340"/>
        <end position="367"/>
    </location>
</feature>
<dbReference type="InterPro" id="IPR001752">
    <property type="entry name" value="Kinesin_motor_dom"/>
</dbReference>
<accession>A0A422MUC2</accession>
<name>A0A422MUC2_TRYRA</name>
<proteinExistence type="inferred from homology"/>
<dbReference type="PANTHER" id="PTHR47117:SF5">
    <property type="entry name" value="KINESIN-LIKE PROTEIN KIF14"/>
    <property type="match status" value="1"/>
</dbReference>
<gene>
    <name evidence="5" type="ORF">TraAM80_09775</name>
</gene>
<dbReference type="Gene3D" id="1.10.287.1490">
    <property type="match status" value="1"/>
</dbReference>
<dbReference type="GO" id="GO:0008017">
    <property type="term" value="F:microtubule binding"/>
    <property type="evidence" value="ECO:0007669"/>
    <property type="project" value="InterPro"/>
</dbReference>
<evidence type="ECO:0000256" key="2">
    <source>
        <dbReference type="SAM" id="Coils"/>
    </source>
</evidence>
<comment type="caution">
    <text evidence="5">The sequence shown here is derived from an EMBL/GenBank/DDBJ whole genome shotgun (WGS) entry which is preliminary data.</text>
</comment>
<comment type="caution">
    <text evidence="1">Lacks conserved residue(s) required for the propagation of feature annotation.</text>
</comment>
<dbReference type="Pfam" id="PF00225">
    <property type="entry name" value="Kinesin"/>
    <property type="match status" value="1"/>
</dbReference>
<dbReference type="GeneID" id="40333708"/>
<sequence length="641" mass="73898">MPPYRESKLTYILKDSLGGNSKTFMIATVSPSGMNYEETLSTLRYASRARDIVNVTRVNEDPRARRIRELEEQMDQMRKDIQGKDPAYIAELEEKLRLLEAEAQKRAADLQALEKEREKNEIREKMLRATEAERQELLSRAVARERELEEARRQAVELARHKDMLLREQAEKERCLLEQVRLHEAEMENHKNEWVNALETERLSVLHLRCECDLYGLQVMEMETRHGETVTHLERRVELLLLAYKHAAERAITNELVEKRESEAKLVSYVEMLKKEQQTTAAECERLSSALREAEAKSGVLFTANASLTSKLSQLEGEMCSMRDRLSEAAFDRSALTANFVAVEAAKAELEDLYRDANNECEMLQRRLNAAPVRTHHYKKFNGDEWNVVLYGRPHELMEVFTEEVSTACKVPKDSIENVTFTLGSLACDFDVTHAADISKEAVAACISQHPFNRMQRLYDDRYGVKKGIDLANDEIQRLEAQHESHTKEITYLTTTIDNVEKTNEDLKEELANANNNDAALQRKIDILEVNHNITEQKLQDATETINKLHSNLTELHNAKEEVERNLEAMTAERDELTEKLQSTEDAKEEVERNLEAMTAERDELTEKLQSTEDAKEEVERNLEAMTAERDELTEKLQSTE</sequence>